<dbReference type="EC" id="6.3.4.19" evidence="6"/>
<dbReference type="InterPro" id="IPR014729">
    <property type="entry name" value="Rossmann-like_a/b/a_fold"/>
</dbReference>
<dbReference type="EMBL" id="JAUYVI010000001">
    <property type="protein sequence ID" value="MDQ7246503.1"/>
    <property type="molecule type" value="Genomic_DNA"/>
</dbReference>
<dbReference type="HAMAP" id="MF_01161">
    <property type="entry name" value="tRNA_Ile_lys_synt"/>
    <property type="match status" value="1"/>
</dbReference>
<evidence type="ECO:0000256" key="1">
    <source>
        <dbReference type="ARBA" id="ARBA00022598"/>
    </source>
</evidence>
<sequence>MPAAPLAPTLSPERFAGLMARLGPFERAPHLAVAVSGGPDSLALALLLAEWAGSRNGRLDALTVDHRLRAESGAEAEQVARWLAHLPGVTHRILAWSDEKPAAGIQAAARAARYRLLAEYCRARAILHLCVAHHRDDQTETHRLRAGHGSGSIGLAGMSAIRPLDGVRLLRPLLGVAKAELLALLTARAQPWIEDPSNRNPAFERVRLRATAESATDAQDAAALHRLGLERQRVEAEAASLLAESLLLYPSGWAELDLDAIAAGERAGRLAFGWVLQCLGGNDYPVSDQRRGEALGRLGADSGADFTLGGCHLRRRGQHVEVHRDWGAIRQRIPAEPGLRALWDGRFEVTLLPESPPLSGLTIARLGEAGLRQLGRLGHGLAGCGIPEPARKALPALWQGDRLIAAPLLGFGGGLQARFRPARGAASGGFTVA</sequence>
<keyword evidence="6" id="KW-0963">Cytoplasm</keyword>
<keyword evidence="9" id="KW-1185">Reference proteome</keyword>
<comment type="subcellular location">
    <subcellularLocation>
        <location evidence="6">Cytoplasm</location>
    </subcellularLocation>
</comment>
<comment type="domain">
    <text evidence="6">The N-terminal region contains the highly conserved SGGXDS motif, predicted to be a P-loop motif involved in ATP binding.</text>
</comment>
<keyword evidence="1 6" id="KW-0436">Ligase</keyword>
<dbReference type="InterPro" id="IPR012094">
    <property type="entry name" value="tRNA_Ile_lys_synt"/>
</dbReference>
<protein>
    <recommendedName>
        <fullName evidence="6">tRNA(Ile)-lysidine synthase</fullName>
        <ecNumber evidence="6">6.3.4.19</ecNumber>
    </recommendedName>
    <alternativeName>
        <fullName evidence="6">tRNA(Ile)-2-lysyl-cytidine synthase</fullName>
    </alternativeName>
    <alternativeName>
        <fullName evidence="6">tRNA(Ile)-lysidine synthetase</fullName>
    </alternativeName>
</protein>
<dbReference type="InterPro" id="IPR011063">
    <property type="entry name" value="TilS/TtcA_N"/>
</dbReference>
<accession>A0ABU0YIG9</accession>
<comment type="similarity">
    <text evidence="6">Belongs to the tRNA(Ile)-lysidine synthase family.</text>
</comment>
<evidence type="ECO:0000313" key="8">
    <source>
        <dbReference type="EMBL" id="MDQ7246503.1"/>
    </source>
</evidence>
<dbReference type="SUPFAM" id="SSF52402">
    <property type="entry name" value="Adenine nucleotide alpha hydrolases-like"/>
    <property type="match status" value="1"/>
</dbReference>
<dbReference type="PANTHER" id="PTHR43033">
    <property type="entry name" value="TRNA(ILE)-LYSIDINE SYNTHASE-RELATED"/>
    <property type="match status" value="1"/>
</dbReference>
<keyword evidence="4 6" id="KW-0067">ATP-binding</keyword>
<proteinExistence type="inferred from homology"/>
<dbReference type="NCBIfam" id="TIGR02432">
    <property type="entry name" value="lysidine_TilS_N"/>
    <property type="match status" value="1"/>
</dbReference>
<feature type="binding site" evidence="6">
    <location>
        <begin position="36"/>
        <end position="41"/>
    </location>
    <ligand>
        <name>ATP</name>
        <dbReference type="ChEBI" id="CHEBI:30616"/>
    </ligand>
</feature>
<evidence type="ECO:0000313" key="9">
    <source>
        <dbReference type="Proteomes" id="UP001230156"/>
    </source>
</evidence>
<dbReference type="CDD" id="cd01992">
    <property type="entry name" value="TilS_N"/>
    <property type="match status" value="1"/>
</dbReference>
<evidence type="ECO:0000256" key="2">
    <source>
        <dbReference type="ARBA" id="ARBA00022694"/>
    </source>
</evidence>
<dbReference type="GO" id="GO:0032267">
    <property type="term" value="F:tRNA(Ile)-lysidine synthase activity"/>
    <property type="evidence" value="ECO:0007669"/>
    <property type="project" value="UniProtKB-EC"/>
</dbReference>
<organism evidence="8 9">
    <name type="scientific">Dongia sedimenti</name>
    <dbReference type="NCBI Taxonomy" id="3064282"/>
    <lineage>
        <taxon>Bacteria</taxon>
        <taxon>Pseudomonadati</taxon>
        <taxon>Pseudomonadota</taxon>
        <taxon>Alphaproteobacteria</taxon>
        <taxon>Rhodospirillales</taxon>
        <taxon>Dongiaceae</taxon>
        <taxon>Dongia</taxon>
    </lineage>
</organism>
<reference evidence="9" key="1">
    <citation type="submission" date="2023-08" db="EMBL/GenBank/DDBJ databases">
        <title>Rhodospirillaceae gen. nov., a novel taxon isolated from the Yangtze River Yuezi River estuary sludge.</title>
        <authorList>
            <person name="Ruan L."/>
        </authorList>
    </citation>
    <scope>NUCLEOTIDE SEQUENCE [LARGE SCALE GENOMIC DNA]</scope>
    <source>
        <strain evidence="9">R-7</strain>
    </source>
</reference>
<dbReference type="Pfam" id="PF01171">
    <property type="entry name" value="ATP_bind_3"/>
    <property type="match status" value="1"/>
</dbReference>
<dbReference type="InterPro" id="IPR012795">
    <property type="entry name" value="tRNA_Ile_lys_synt_N"/>
</dbReference>
<gene>
    <name evidence="6 8" type="primary">tilS</name>
    <name evidence="8" type="ORF">Q8A70_02445</name>
</gene>
<feature type="domain" description="tRNA(Ile)-lysidine/2-thiocytidine synthase N-terminal" evidence="7">
    <location>
        <begin position="31"/>
        <end position="210"/>
    </location>
</feature>
<keyword evidence="2 6" id="KW-0819">tRNA processing</keyword>
<comment type="caution">
    <text evidence="8">The sequence shown here is derived from an EMBL/GenBank/DDBJ whole genome shotgun (WGS) entry which is preliminary data.</text>
</comment>
<dbReference type="RefSeq" id="WP_379953893.1">
    <property type="nucleotide sequence ID" value="NZ_JAUYVI010000001.1"/>
</dbReference>
<evidence type="ECO:0000256" key="5">
    <source>
        <dbReference type="ARBA" id="ARBA00048539"/>
    </source>
</evidence>
<evidence type="ECO:0000256" key="3">
    <source>
        <dbReference type="ARBA" id="ARBA00022741"/>
    </source>
</evidence>
<name>A0ABU0YIG9_9PROT</name>
<dbReference type="PANTHER" id="PTHR43033:SF5">
    <property type="entry name" value="TRNA(ILE)-LYSIDINE SYNTHETASE"/>
    <property type="match status" value="1"/>
</dbReference>
<evidence type="ECO:0000256" key="4">
    <source>
        <dbReference type="ARBA" id="ARBA00022840"/>
    </source>
</evidence>
<comment type="function">
    <text evidence="6">Ligates lysine onto the cytidine present at position 34 of the AUA codon-specific tRNA(Ile) that contains the anticodon CAU, in an ATP-dependent manner. Cytidine is converted to lysidine, thus changing the amino acid specificity of the tRNA from methionine to isoleucine.</text>
</comment>
<comment type="catalytic activity">
    <reaction evidence="5 6">
        <text>cytidine(34) in tRNA(Ile2) + L-lysine + ATP = lysidine(34) in tRNA(Ile2) + AMP + diphosphate + H(+)</text>
        <dbReference type="Rhea" id="RHEA:43744"/>
        <dbReference type="Rhea" id="RHEA-COMP:10625"/>
        <dbReference type="Rhea" id="RHEA-COMP:10670"/>
        <dbReference type="ChEBI" id="CHEBI:15378"/>
        <dbReference type="ChEBI" id="CHEBI:30616"/>
        <dbReference type="ChEBI" id="CHEBI:32551"/>
        <dbReference type="ChEBI" id="CHEBI:33019"/>
        <dbReference type="ChEBI" id="CHEBI:82748"/>
        <dbReference type="ChEBI" id="CHEBI:83665"/>
        <dbReference type="ChEBI" id="CHEBI:456215"/>
        <dbReference type="EC" id="6.3.4.19"/>
    </reaction>
</comment>
<evidence type="ECO:0000256" key="6">
    <source>
        <dbReference type="HAMAP-Rule" id="MF_01161"/>
    </source>
</evidence>
<dbReference type="Gene3D" id="3.40.50.620">
    <property type="entry name" value="HUPs"/>
    <property type="match status" value="1"/>
</dbReference>
<dbReference type="Proteomes" id="UP001230156">
    <property type="component" value="Unassembled WGS sequence"/>
</dbReference>
<evidence type="ECO:0000259" key="7">
    <source>
        <dbReference type="Pfam" id="PF01171"/>
    </source>
</evidence>
<keyword evidence="3 6" id="KW-0547">Nucleotide-binding</keyword>